<dbReference type="Proteomes" id="UP000766486">
    <property type="component" value="Unassembled WGS sequence"/>
</dbReference>
<organism evidence="4 5">
    <name type="scientific">Bionectria ochroleuca</name>
    <name type="common">Gliocladium roseum</name>
    <dbReference type="NCBI Taxonomy" id="29856"/>
    <lineage>
        <taxon>Eukaryota</taxon>
        <taxon>Fungi</taxon>
        <taxon>Dikarya</taxon>
        <taxon>Ascomycota</taxon>
        <taxon>Pezizomycotina</taxon>
        <taxon>Sordariomycetes</taxon>
        <taxon>Hypocreomycetidae</taxon>
        <taxon>Hypocreales</taxon>
        <taxon>Bionectriaceae</taxon>
        <taxon>Clonostachys</taxon>
    </lineage>
</organism>
<keyword evidence="5" id="KW-1185">Reference proteome</keyword>
<dbReference type="PANTHER" id="PTHR46825">
    <property type="entry name" value="D-ALANYL-D-ALANINE-CARBOXYPEPTIDASE/ENDOPEPTIDASE AMPH"/>
    <property type="match status" value="1"/>
</dbReference>
<comment type="similarity">
    <text evidence="1">Belongs to the peptidase S12 family.</text>
</comment>
<protein>
    <recommendedName>
        <fullName evidence="3">Beta-lactamase-related domain-containing protein</fullName>
    </recommendedName>
</protein>
<comment type="caution">
    <text evidence="4">The sequence shown here is derived from an EMBL/GenBank/DDBJ whole genome shotgun (WGS) entry which is preliminary data.</text>
</comment>
<gene>
    <name evidence="4" type="ORF">CLO192961_LOCUS222433</name>
</gene>
<evidence type="ECO:0000256" key="1">
    <source>
        <dbReference type="ARBA" id="ARBA00038215"/>
    </source>
</evidence>
<keyword evidence="2" id="KW-0732">Signal</keyword>
<feature type="domain" description="Beta-lactamase-related" evidence="3">
    <location>
        <begin position="306"/>
        <end position="588"/>
    </location>
</feature>
<name>A0ABY6U9T8_BIOOC</name>
<evidence type="ECO:0000259" key="3">
    <source>
        <dbReference type="Pfam" id="PF00144"/>
    </source>
</evidence>
<sequence length="631" mass="70025">RGLLAALFLNFLSPISALPARNLAQPPFQFNHSLSGTELADRAKSLSDLGYRITSFSAYGNESDPRYAAIWAEEAGRAQEILQDANYDTFTPWWQSRRANGYVMTHVSVTGPASNAVFAGVMEKDDGATNWQLECSLTNPWAFDNDTRSTPMTIKGFRMYGTPEDRRYCVLGHENVLNQQSTISYTTPTQSIDFDQIYAAETRKRFWRPSQLFMSNDHVITPSFTDTNVGSWVSYPSLTTADLDNEVSAQQQKGLRPISIQGGGQDSDVRFSVVFAENEVPEVRQWSVRGSVTGFKDNTAFQEKIDGIFQNWMVRNSIRQAQFSVALNGSTLAERSYTWAETDRAVVEPSDTFLLGSVTKMFTNQAIYGLVTSGVLNYSTTVFPLLGIQPADNRSNEITIQNVLEHRGGWDRSISGDPAFSFFQLAIQLFQGARALTLADFVEWMGTLTLDFNPGAYEAYSNIGTMLLGYIVTNVTGVSYLDYLKEHVFEGLDVKLYETDFEVHTNDRIVQESKFTRRDPVHPLSDALVPGPTGGDGAIKEETMGAFSLAASASSIAKFIGKHAVWGYGDRQYSARRDGSVVGARSMAVSRSDGIDWAVVLNTREYKSEDEWIQLTIVDIPGALDTFPIAT</sequence>
<dbReference type="Gene3D" id="3.40.710.10">
    <property type="entry name" value="DD-peptidase/beta-lactamase superfamily"/>
    <property type="match status" value="1"/>
</dbReference>
<accession>A0ABY6U9T8</accession>
<dbReference type="Pfam" id="PF00144">
    <property type="entry name" value="Beta-lactamase"/>
    <property type="match status" value="1"/>
</dbReference>
<evidence type="ECO:0000313" key="4">
    <source>
        <dbReference type="EMBL" id="VUC27900.1"/>
    </source>
</evidence>
<dbReference type="EMBL" id="CABFNS010000777">
    <property type="protein sequence ID" value="VUC27900.1"/>
    <property type="molecule type" value="Genomic_DNA"/>
</dbReference>
<dbReference type="InterPro" id="IPR001466">
    <property type="entry name" value="Beta-lactam-related"/>
</dbReference>
<feature type="non-terminal residue" evidence="4">
    <location>
        <position position="1"/>
    </location>
</feature>
<dbReference type="PANTHER" id="PTHR46825:SF9">
    <property type="entry name" value="BETA-LACTAMASE-RELATED DOMAIN-CONTAINING PROTEIN"/>
    <property type="match status" value="1"/>
</dbReference>
<dbReference type="InterPro" id="IPR050491">
    <property type="entry name" value="AmpC-like"/>
</dbReference>
<dbReference type="InterPro" id="IPR049511">
    <property type="entry name" value="PGH-like_rpt"/>
</dbReference>
<evidence type="ECO:0000313" key="5">
    <source>
        <dbReference type="Proteomes" id="UP000766486"/>
    </source>
</evidence>
<dbReference type="SUPFAM" id="SSF56601">
    <property type="entry name" value="beta-lactamase/transpeptidase-like"/>
    <property type="match status" value="1"/>
</dbReference>
<dbReference type="Pfam" id="PF17660">
    <property type="entry name" value="BTRD1"/>
    <property type="match status" value="3"/>
</dbReference>
<reference evidence="4 5" key="1">
    <citation type="submission" date="2019-06" db="EMBL/GenBank/DDBJ databases">
        <authorList>
            <person name="Broberg M."/>
        </authorList>
    </citation>
    <scope>NUCLEOTIDE SEQUENCE [LARGE SCALE GENOMIC DNA]</scope>
</reference>
<proteinExistence type="inferred from homology"/>
<dbReference type="InterPro" id="IPR012338">
    <property type="entry name" value="Beta-lactam/transpept-like"/>
</dbReference>
<feature type="signal peptide" evidence="2">
    <location>
        <begin position="1"/>
        <end position="17"/>
    </location>
</feature>
<feature type="chain" id="PRO_5047155178" description="Beta-lactamase-related domain-containing protein" evidence="2">
    <location>
        <begin position="18"/>
        <end position="631"/>
    </location>
</feature>
<evidence type="ECO:0000256" key="2">
    <source>
        <dbReference type="SAM" id="SignalP"/>
    </source>
</evidence>